<dbReference type="EMBL" id="DPXL01000122">
    <property type="protein sequence ID" value="HCM31769.1"/>
    <property type="molecule type" value="Genomic_DNA"/>
</dbReference>
<dbReference type="GO" id="GO:0032993">
    <property type="term" value="C:protein-DNA complex"/>
    <property type="evidence" value="ECO:0007669"/>
    <property type="project" value="TreeGrafter"/>
</dbReference>
<dbReference type="Gene3D" id="1.10.10.10">
    <property type="entry name" value="Winged helix-like DNA-binding domain superfamily/Winged helix DNA-binding domain"/>
    <property type="match status" value="1"/>
</dbReference>
<accession>A0A3D3G148</accession>
<dbReference type="InterPro" id="IPR036388">
    <property type="entry name" value="WH-like_DNA-bd_sf"/>
</dbReference>
<organism evidence="6 7">
    <name type="scientific">Acinetobacter radioresistens</name>
    <dbReference type="NCBI Taxonomy" id="40216"/>
    <lineage>
        <taxon>Bacteria</taxon>
        <taxon>Pseudomonadati</taxon>
        <taxon>Pseudomonadota</taxon>
        <taxon>Gammaproteobacteria</taxon>
        <taxon>Moraxellales</taxon>
        <taxon>Moraxellaceae</taxon>
        <taxon>Acinetobacter</taxon>
    </lineage>
</organism>
<keyword evidence="3" id="KW-0238">DNA-binding</keyword>
<gene>
    <name evidence="6" type="ORF">DIC32_09795</name>
</gene>
<dbReference type="Gene3D" id="3.40.190.10">
    <property type="entry name" value="Periplasmic binding protein-like II"/>
    <property type="match status" value="2"/>
</dbReference>
<feature type="non-terminal residue" evidence="6">
    <location>
        <position position="236"/>
    </location>
</feature>
<dbReference type="InterPro" id="IPR005119">
    <property type="entry name" value="LysR_subst-bd"/>
</dbReference>
<evidence type="ECO:0000256" key="2">
    <source>
        <dbReference type="ARBA" id="ARBA00023015"/>
    </source>
</evidence>
<dbReference type="PANTHER" id="PTHR30346:SF10">
    <property type="entry name" value="TRANSCRIPTIONAL REGULATOR OF OXIDATIVE STRESS OXYR"/>
    <property type="match status" value="1"/>
</dbReference>
<dbReference type="GO" id="GO:0003700">
    <property type="term" value="F:DNA-binding transcription factor activity"/>
    <property type="evidence" value="ECO:0007669"/>
    <property type="project" value="InterPro"/>
</dbReference>
<evidence type="ECO:0000313" key="7">
    <source>
        <dbReference type="Proteomes" id="UP000262257"/>
    </source>
</evidence>
<dbReference type="AlphaFoldDB" id="A0A3D3G148"/>
<evidence type="ECO:0000313" key="6">
    <source>
        <dbReference type="EMBL" id="HCM31769.1"/>
    </source>
</evidence>
<dbReference type="SUPFAM" id="SSF53850">
    <property type="entry name" value="Periplasmic binding protein-like II"/>
    <property type="match status" value="1"/>
</dbReference>
<keyword evidence="2" id="KW-0805">Transcription regulation</keyword>
<dbReference type="Pfam" id="PF03466">
    <property type="entry name" value="LysR_substrate"/>
    <property type="match status" value="1"/>
</dbReference>
<sequence length="236" mass="26311">MAALPSLRQLSYLVTLSETLHFTEAARRSFVTQSTLSGGIMELERLLGGVLVERDRQNVRLTPLGEQVVARARVLLADAQDLMRLSREMSEPLTGDLHLGIIPTMAPFLLSQLLEEVHKQLPKIQLHLHEAQSEKIVEKLEHGNLDMVALALPFDTRNLKVAEIAKEDLYLVYHKADQKAANANSLQDLDLSRLMLLEEGHCLRDHALSACPIGERKNDSRLKASSLPTLVEMVSS</sequence>
<dbReference type="InterPro" id="IPR000847">
    <property type="entry name" value="LysR_HTH_N"/>
</dbReference>
<proteinExistence type="inferred from homology"/>
<feature type="domain" description="HTH lysR-type" evidence="5">
    <location>
        <begin position="5"/>
        <end position="62"/>
    </location>
</feature>
<dbReference type="Proteomes" id="UP000262257">
    <property type="component" value="Unassembled WGS sequence"/>
</dbReference>
<comment type="caution">
    <text evidence="6">The sequence shown here is derived from an EMBL/GenBank/DDBJ whole genome shotgun (WGS) entry which is preliminary data.</text>
</comment>
<dbReference type="InterPro" id="IPR036390">
    <property type="entry name" value="WH_DNA-bd_sf"/>
</dbReference>
<keyword evidence="4" id="KW-0804">Transcription</keyword>
<dbReference type="PANTHER" id="PTHR30346">
    <property type="entry name" value="TRANSCRIPTIONAL DUAL REGULATOR HCAR-RELATED"/>
    <property type="match status" value="1"/>
</dbReference>
<dbReference type="PROSITE" id="PS50931">
    <property type="entry name" value="HTH_LYSR"/>
    <property type="match status" value="1"/>
</dbReference>
<name>A0A3D3G148_ACIRA</name>
<dbReference type="SUPFAM" id="SSF46785">
    <property type="entry name" value="Winged helix' DNA-binding domain"/>
    <property type="match status" value="1"/>
</dbReference>
<dbReference type="GO" id="GO:0003677">
    <property type="term" value="F:DNA binding"/>
    <property type="evidence" value="ECO:0007669"/>
    <property type="project" value="UniProtKB-KW"/>
</dbReference>
<evidence type="ECO:0000259" key="5">
    <source>
        <dbReference type="PROSITE" id="PS50931"/>
    </source>
</evidence>
<evidence type="ECO:0000256" key="1">
    <source>
        <dbReference type="ARBA" id="ARBA00009437"/>
    </source>
</evidence>
<comment type="similarity">
    <text evidence="1">Belongs to the LysR transcriptional regulatory family.</text>
</comment>
<protein>
    <submittedName>
        <fullName evidence="6">LysR family transcriptional regulator</fullName>
    </submittedName>
</protein>
<evidence type="ECO:0000256" key="3">
    <source>
        <dbReference type="ARBA" id="ARBA00023125"/>
    </source>
</evidence>
<reference evidence="6 7" key="1">
    <citation type="journal article" date="2018" name="Nat. Biotechnol.">
        <title>A standardized bacterial taxonomy based on genome phylogeny substantially revises the tree of life.</title>
        <authorList>
            <person name="Parks D.H."/>
            <person name="Chuvochina M."/>
            <person name="Waite D.W."/>
            <person name="Rinke C."/>
            <person name="Skarshewski A."/>
            <person name="Chaumeil P.A."/>
            <person name="Hugenholtz P."/>
        </authorList>
    </citation>
    <scope>NUCLEOTIDE SEQUENCE [LARGE SCALE GENOMIC DNA]</scope>
    <source>
        <strain evidence="6">UBA10045</strain>
    </source>
</reference>
<dbReference type="FunFam" id="1.10.10.10:FF:000001">
    <property type="entry name" value="LysR family transcriptional regulator"/>
    <property type="match status" value="1"/>
</dbReference>
<dbReference type="Pfam" id="PF00126">
    <property type="entry name" value="HTH_1"/>
    <property type="match status" value="1"/>
</dbReference>
<evidence type="ECO:0000256" key="4">
    <source>
        <dbReference type="ARBA" id="ARBA00023163"/>
    </source>
</evidence>